<gene>
    <name evidence="1" type="ORF">BJ138DRAFT_969068</name>
</gene>
<name>A0ACB8ALW6_9AGAM</name>
<evidence type="ECO:0000313" key="2">
    <source>
        <dbReference type="Proteomes" id="UP000790377"/>
    </source>
</evidence>
<accession>A0ACB8ALW6</accession>
<evidence type="ECO:0000313" key="1">
    <source>
        <dbReference type="EMBL" id="KAH7913562.1"/>
    </source>
</evidence>
<dbReference type="Proteomes" id="UP000790377">
    <property type="component" value="Unassembled WGS sequence"/>
</dbReference>
<reference evidence="1" key="1">
    <citation type="journal article" date="2021" name="New Phytol.">
        <title>Evolutionary innovations through gain and loss of genes in the ectomycorrhizal Boletales.</title>
        <authorList>
            <person name="Wu G."/>
            <person name="Miyauchi S."/>
            <person name="Morin E."/>
            <person name="Kuo A."/>
            <person name="Drula E."/>
            <person name="Varga T."/>
            <person name="Kohler A."/>
            <person name="Feng B."/>
            <person name="Cao Y."/>
            <person name="Lipzen A."/>
            <person name="Daum C."/>
            <person name="Hundley H."/>
            <person name="Pangilinan J."/>
            <person name="Johnson J."/>
            <person name="Barry K."/>
            <person name="LaButti K."/>
            <person name="Ng V."/>
            <person name="Ahrendt S."/>
            <person name="Min B."/>
            <person name="Choi I.G."/>
            <person name="Park H."/>
            <person name="Plett J.M."/>
            <person name="Magnuson J."/>
            <person name="Spatafora J.W."/>
            <person name="Nagy L.G."/>
            <person name="Henrissat B."/>
            <person name="Grigoriev I.V."/>
            <person name="Yang Z.L."/>
            <person name="Xu J."/>
            <person name="Martin F.M."/>
        </authorList>
    </citation>
    <scope>NUCLEOTIDE SEQUENCE</scope>
    <source>
        <strain evidence="1">ATCC 28755</strain>
    </source>
</reference>
<organism evidence="1 2">
    <name type="scientific">Hygrophoropsis aurantiaca</name>
    <dbReference type="NCBI Taxonomy" id="72124"/>
    <lineage>
        <taxon>Eukaryota</taxon>
        <taxon>Fungi</taxon>
        <taxon>Dikarya</taxon>
        <taxon>Basidiomycota</taxon>
        <taxon>Agaricomycotina</taxon>
        <taxon>Agaricomycetes</taxon>
        <taxon>Agaricomycetidae</taxon>
        <taxon>Boletales</taxon>
        <taxon>Coniophorineae</taxon>
        <taxon>Hygrophoropsidaceae</taxon>
        <taxon>Hygrophoropsis</taxon>
    </lineage>
</organism>
<protein>
    <submittedName>
        <fullName evidence="1">P-loop containing nucleoside triphosphate hydrolase protein</fullName>
    </submittedName>
</protein>
<proteinExistence type="predicted"/>
<keyword evidence="2" id="KW-1185">Reference proteome</keyword>
<comment type="caution">
    <text evidence="1">The sequence shown here is derived from an EMBL/GenBank/DDBJ whole genome shotgun (WGS) entry which is preliminary data.</text>
</comment>
<feature type="non-terminal residue" evidence="1">
    <location>
        <position position="471"/>
    </location>
</feature>
<dbReference type="EMBL" id="MU267628">
    <property type="protein sequence ID" value="KAH7913562.1"/>
    <property type="molecule type" value="Genomic_DNA"/>
</dbReference>
<sequence>MEDRFYRIPSINTQKLTPELLNFLGKSSNDSYQRDQMKSTQTTYQLNDRASWDSTQQQLQTKADRFQNRLRRGANQVSHVRINVGSSNHGFTVGGRVDNTHGRSAHLATAGNLDNKTVTSVTVVGRDDPTSAESQRALALLHILQGTVNLEDNNPWVQWIWLQPPGFAWPWANEVKTPIIRFDPSQFPRPLNQSQISAVEHMLQQTDPTRITLIQGPPGTGKTTVIASYIQAALQGGQTGIWLLAQSNVAVKNIAEKLALFGLFDWKLLVSQDFYVDWHEHLYTDIKSNIIQSQEFSTPGFLSRELHDCPVILCTLSMIFSPILQRQSVFRYAPLKAVVIDEASQIEIGDYIPMFTSHKSIRKICFIGDDKQLPPYGQDNNEALQSIFEVEHLRTQALLLNTQYRMPPQIGDFISQAIYEKQLGSNPEHPVTTDNMACHFINVSLGYEEPSGKSYKNTGECKAILKFAAHL</sequence>
<keyword evidence="1" id="KW-0378">Hydrolase</keyword>